<reference evidence="10 11" key="2">
    <citation type="journal article" date="2015" name="PLoS Genet.">
        <title>Common Cell Shape Evolution of Two Nasopharyngeal Pathogens.</title>
        <authorList>
            <person name="Veyrier F.J."/>
            <person name="Biais N."/>
            <person name="Morales P."/>
            <person name="Belkacem N."/>
            <person name="Guilhen C."/>
            <person name="Ranjeva S."/>
            <person name="Sismeiro O."/>
            <person name="Pehau-Arnaudet G."/>
            <person name="Rocha E.P."/>
            <person name="Werts C."/>
            <person name="Taha M.K."/>
            <person name="Boneca I.G."/>
        </authorList>
    </citation>
    <scope>NUCLEOTIDE SEQUENCE [LARGE SCALE GENOMIC DNA]</scope>
    <source>
        <strain evidence="10 11">ATCC 29315</strain>
    </source>
</reference>
<dbReference type="SUPFAM" id="SSF56037">
    <property type="entry name" value="PheT/TilS domain"/>
    <property type="match status" value="1"/>
</dbReference>
<dbReference type="RefSeq" id="WP_041961543.1">
    <property type="nucleotide sequence ID" value="NZ_CP007726.1"/>
</dbReference>
<keyword evidence="11" id="KW-1185">Reference proteome</keyword>
<accession>A0A0B5CK29</accession>
<dbReference type="Proteomes" id="UP000031392">
    <property type="component" value="Chromosome"/>
</dbReference>
<evidence type="ECO:0000256" key="4">
    <source>
        <dbReference type="ARBA" id="ARBA00022694"/>
    </source>
</evidence>
<dbReference type="PANTHER" id="PTHR43033:SF1">
    <property type="entry name" value="TRNA(ILE)-LYSIDINE SYNTHASE-RELATED"/>
    <property type="match status" value="1"/>
</dbReference>
<keyword evidence="6 8" id="KW-0067">ATP-binding</keyword>
<dbReference type="SUPFAM" id="SSF82829">
    <property type="entry name" value="MesJ substrate recognition domain-like"/>
    <property type="match status" value="1"/>
</dbReference>
<comment type="catalytic activity">
    <reaction evidence="7 8">
        <text>cytidine(34) in tRNA(Ile2) + L-lysine + ATP = lysidine(34) in tRNA(Ile2) + AMP + diphosphate + H(+)</text>
        <dbReference type="Rhea" id="RHEA:43744"/>
        <dbReference type="Rhea" id="RHEA-COMP:10625"/>
        <dbReference type="Rhea" id="RHEA-COMP:10670"/>
        <dbReference type="ChEBI" id="CHEBI:15378"/>
        <dbReference type="ChEBI" id="CHEBI:30616"/>
        <dbReference type="ChEBI" id="CHEBI:32551"/>
        <dbReference type="ChEBI" id="CHEBI:33019"/>
        <dbReference type="ChEBI" id="CHEBI:82748"/>
        <dbReference type="ChEBI" id="CHEBI:83665"/>
        <dbReference type="ChEBI" id="CHEBI:456215"/>
        <dbReference type="EC" id="6.3.4.19"/>
    </reaction>
</comment>
<dbReference type="Pfam" id="PF01171">
    <property type="entry name" value="ATP_bind_3"/>
    <property type="match status" value="1"/>
</dbReference>
<dbReference type="GO" id="GO:0005737">
    <property type="term" value="C:cytoplasm"/>
    <property type="evidence" value="ECO:0007669"/>
    <property type="project" value="UniProtKB-SubCell"/>
</dbReference>
<evidence type="ECO:0000256" key="1">
    <source>
        <dbReference type="ARBA" id="ARBA00004496"/>
    </source>
</evidence>
<dbReference type="CDD" id="cd01992">
    <property type="entry name" value="TilS_N"/>
    <property type="match status" value="1"/>
</dbReference>
<dbReference type="KEGG" id="nel:NELON_11140"/>
<dbReference type="Pfam" id="PF11734">
    <property type="entry name" value="TilS_C"/>
    <property type="match status" value="1"/>
</dbReference>
<organism evidence="10 11">
    <name type="scientific">Neisseria elongata subsp. glycolytica ATCC 29315</name>
    <dbReference type="NCBI Taxonomy" id="546263"/>
    <lineage>
        <taxon>Bacteria</taxon>
        <taxon>Pseudomonadati</taxon>
        <taxon>Pseudomonadota</taxon>
        <taxon>Betaproteobacteria</taxon>
        <taxon>Neisseriales</taxon>
        <taxon>Neisseriaceae</taxon>
        <taxon>Neisseria</taxon>
    </lineage>
</organism>
<dbReference type="GO" id="GO:0005524">
    <property type="term" value="F:ATP binding"/>
    <property type="evidence" value="ECO:0007669"/>
    <property type="project" value="UniProtKB-UniRule"/>
</dbReference>
<dbReference type="InterPro" id="IPR012795">
    <property type="entry name" value="tRNA_Ile_lys_synt_N"/>
</dbReference>
<keyword evidence="2 8" id="KW-0963">Cytoplasm</keyword>
<feature type="domain" description="Lysidine-tRNA(Ile) synthetase C-terminal" evidence="9">
    <location>
        <begin position="354"/>
        <end position="423"/>
    </location>
</feature>
<dbReference type="GO" id="GO:0006400">
    <property type="term" value="P:tRNA modification"/>
    <property type="evidence" value="ECO:0007669"/>
    <property type="project" value="UniProtKB-UniRule"/>
</dbReference>
<evidence type="ECO:0000313" key="10">
    <source>
        <dbReference type="EMBL" id="AJE19408.1"/>
    </source>
</evidence>
<gene>
    <name evidence="8" type="primary">tilS</name>
    <name evidence="10" type="ORF">NELON_11140</name>
</gene>
<dbReference type="Pfam" id="PF09179">
    <property type="entry name" value="TilS"/>
    <property type="match status" value="1"/>
</dbReference>
<comment type="similarity">
    <text evidence="8">Belongs to the tRNA(Ile)-lysidine synthase family.</text>
</comment>
<dbReference type="Gene3D" id="3.40.50.620">
    <property type="entry name" value="HUPs"/>
    <property type="match status" value="1"/>
</dbReference>
<evidence type="ECO:0000256" key="5">
    <source>
        <dbReference type="ARBA" id="ARBA00022741"/>
    </source>
</evidence>
<feature type="binding site" evidence="8">
    <location>
        <begin position="27"/>
        <end position="32"/>
    </location>
    <ligand>
        <name>ATP</name>
        <dbReference type="ChEBI" id="CHEBI:30616"/>
    </ligand>
</feature>
<reference evidence="11" key="1">
    <citation type="submission" date="2014-05" db="EMBL/GenBank/DDBJ databases">
        <title>Complete Genome sequence of Neisseria elongata subsp. glycolytica.</title>
        <authorList>
            <person name="Veyrier F.J."/>
            <person name="Taha M.-K."/>
        </authorList>
    </citation>
    <scope>NUCLEOTIDE SEQUENCE [LARGE SCALE GENOMIC DNA]</scope>
    <source>
        <strain evidence="11">ATCC 29315</strain>
    </source>
</reference>
<dbReference type="InterPro" id="IPR012094">
    <property type="entry name" value="tRNA_Ile_lys_synt"/>
</dbReference>
<dbReference type="HOGENOM" id="CLU_018869_2_0_4"/>
<dbReference type="EMBL" id="CP007726">
    <property type="protein sequence ID" value="AJE19408.1"/>
    <property type="molecule type" value="Genomic_DNA"/>
</dbReference>
<dbReference type="EC" id="6.3.4.19" evidence="8"/>
<evidence type="ECO:0000256" key="3">
    <source>
        <dbReference type="ARBA" id="ARBA00022598"/>
    </source>
</evidence>
<dbReference type="NCBIfam" id="TIGR02433">
    <property type="entry name" value="lysidine_TilS_C"/>
    <property type="match status" value="1"/>
</dbReference>
<dbReference type="SUPFAM" id="SSF52402">
    <property type="entry name" value="Adenine nucleotide alpha hydrolases-like"/>
    <property type="match status" value="1"/>
</dbReference>
<comment type="subcellular location">
    <subcellularLocation>
        <location evidence="1 8">Cytoplasm</location>
    </subcellularLocation>
</comment>
<name>A0A0B5CK29_NEIEG</name>
<keyword evidence="5 8" id="KW-0547">Nucleotide-binding</keyword>
<evidence type="ECO:0000313" key="11">
    <source>
        <dbReference type="Proteomes" id="UP000031392"/>
    </source>
</evidence>
<protein>
    <recommendedName>
        <fullName evidence="8">tRNA(Ile)-lysidine synthase</fullName>
        <ecNumber evidence="8">6.3.4.19</ecNumber>
    </recommendedName>
    <alternativeName>
        <fullName evidence="8">tRNA(Ile)-2-lysyl-cytidine synthase</fullName>
    </alternativeName>
    <alternativeName>
        <fullName evidence="8">tRNA(Ile)-lysidine synthetase</fullName>
    </alternativeName>
</protein>
<dbReference type="InterPro" id="IPR014729">
    <property type="entry name" value="Rossmann-like_a/b/a_fold"/>
</dbReference>
<keyword evidence="4 8" id="KW-0819">tRNA processing</keyword>
<dbReference type="PATRIC" id="fig|546263.7.peg.2391"/>
<comment type="domain">
    <text evidence="8">The N-terminal region contains the highly conserved SGGXDS motif, predicted to be a P-loop motif involved in ATP binding.</text>
</comment>
<evidence type="ECO:0000256" key="8">
    <source>
        <dbReference type="HAMAP-Rule" id="MF_01161"/>
    </source>
</evidence>
<evidence type="ECO:0000256" key="2">
    <source>
        <dbReference type="ARBA" id="ARBA00022490"/>
    </source>
</evidence>
<comment type="function">
    <text evidence="8">Ligates lysine onto the cytidine present at position 34 of the AUA codon-specific tRNA(Ile) that contains the anticodon CAU, in an ATP-dependent manner. Cytidine is converted to lysidine, thus changing the amino acid specificity of the tRNA from methionine to isoleucine.</text>
</comment>
<evidence type="ECO:0000259" key="9">
    <source>
        <dbReference type="SMART" id="SM00977"/>
    </source>
</evidence>
<dbReference type="NCBIfam" id="TIGR02432">
    <property type="entry name" value="lysidine_TilS_N"/>
    <property type="match status" value="1"/>
</dbReference>
<dbReference type="AlphaFoldDB" id="A0A0B5CK29"/>
<proteinExistence type="inferred from homology"/>
<keyword evidence="3 8" id="KW-0436">Ligase</keyword>
<sequence length="433" mass="47782">MHDLNDFPAQALPDGLSHARHIEAALSGGLDSVVLLHLLSRLAGRLNIKLTAVHVHHGLQDEADGWLEFCRDYCARLAVPLRWQKVDVVSDGLGIEAAARRARYRVFGETEADVLAAAHHADDQVETFMLAALRGGGLRALSAMPAVRPLNRRTLLWRPLLPYGRAELEAYAERHKLAFVCDPSNESGDYLRNWLRNDGLPQWRARLPQLDQHILSGIGLLQDELAVLEETAAADEAAVQSGGLFDAARWRTLPPARRRQVLRRLLAGHGVSAGKAALHDFERILMNLGQGGAEWKFPQQTVYAAAGRLYFLPPDWQAQCRAAPQTGRLKELGGGWQLRRAAYGLPDAALEQTVRIRTAESGDLLHTSGGRKKPKQILQEAGVPPFARPLWPIVADAENRCLAVTGIRADSRMAVADGLLPCWEPLMRFVPPR</sequence>
<dbReference type="InterPro" id="IPR015262">
    <property type="entry name" value="tRNA_Ile_lys_synt_subst-bd"/>
</dbReference>
<evidence type="ECO:0000256" key="7">
    <source>
        <dbReference type="ARBA" id="ARBA00048539"/>
    </source>
</evidence>
<dbReference type="HAMAP" id="MF_01161">
    <property type="entry name" value="tRNA_Ile_lys_synt"/>
    <property type="match status" value="1"/>
</dbReference>
<dbReference type="SMART" id="SM00977">
    <property type="entry name" value="TilS_C"/>
    <property type="match status" value="1"/>
</dbReference>
<dbReference type="InterPro" id="IPR012796">
    <property type="entry name" value="Lysidine-tRNA-synth_C"/>
</dbReference>
<dbReference type="InterPro" id="IPR011063">
    <property type="entry name" value="TilS/TtcA_N"/>
</dbReference>
<evidence type="ECO:0000256" key="6">
    <source>
        <dbReference type="ARBA" id="ARBA00022840"/>
    </source>
</evidence>
<dbReference type="PANTHER" id="PTHR43033">
    <property type="entry name" value="TRNA(ILE)-LYSIDINE SYNTHASE-RELATED"/>
    <property type="match status" value="1"/>
</dbReference>
<dbReference type="GO" id="GO:0032267">
    <property type="term" value="F:tRNA(Ile)-lysidine synthase activity"/>
    <property type="evidence" value="ECO:0007669"/>
    <property type="project" value="UniProtKB-EC"/>
</dbReference>